<comment type="caution">
    <text evidence="11">The sequence shown here is derived from an EMBL/GenBank/DDBJ whole genome shotgun (WGS) entry which is preliminary data.</text>
</comment>
<dbReference type="InterPro" id="IPR002942">
    <property type="entry name" value="S4_RNA-bd"/>
</dbReference>
<keyword evidence="3 7" id="KW-0694">RNA-binding</keyword>
<keyword evidence="2 7" id="KW-0699">rRNA-binding</keyword>
<dbReference type="CDD" id="cd00165">
    <property type="entry name" value="S4"/>
    <property type="match status" value="1"/>
</dbReference>
<dbReference type="PROSITE" id="PS00632">
    <property type="entry name" value="RIBOSOMAL_S4"/>
    <property type="match status" value="1"/>
</dbReference>
<feature type="domain" description="Small ribosomal subunit protein uS4 N-terminal" evidence="10">
    <location>
        <begin position="3"/>
        <end position="83"/>
    </location>
</feature>
<dbReference type="NCBIfam" id="NF003717">
    <property type="entry name" value="PRK05327.1"/>
    <property type="match status" value="1"/>
</dbReference>
<keyword evidence="5 7" id="KW-0687">Ribonucleoprotein</keyword>
<dbReference type="SUPFAM" id="SSF55174">
    <property type="entry name" value="Alpha-L RNA-binding motif"/>
    <property type="match status" value="1"/>
</dbReference>
<dbReference type="Proteomes" id="UP000632377">
    <property type="component" value="Unassembled WGS sequence"/>
</dbReference>
<reference evidence="11 12" key="1">
    <citation type="submission" date="2021-01" db="EMBL/GenBank/DDBJ databases">
        <title>Genome public.</title>
        <authorList>
            <person name="Liu C."/>
            <person name="Sun Q."/>
        </authorList>
    </citation>
    <scope>NUCLEOTIDE SEQUENCE [LARGE SCALE GENOMIC DNA]</scope>
    <source>
        <strain evidence="11 12">YIM B02515</strain>
    </source>
</reference>
<comment type="function">
    <text evidence="7">With S5 and S12 plays an important role in translational accuracy.</text>
</comment>
<comment type="function">
    <text evidence="7">One of the primary rRNA binding proteins, it binds directly to 16S rRNA where it nucleates assembly of the body of the 30S subunit.</text>
</comment>
<evidence type="ECO:0000313" key="11">
    <source>
        <dbReference type="EMBL" id="MBL4935389.1"/>
    </source>
</evidence>
<evidence type="ECO:0000256" key="5">
    <source>
        <dbReference type="ARBA" id="ARBA00023274"/>
    </source>
</evidence>
<comment type="subunit">
    <text evidence="7">Part of the 30S ribosomal subunit. Contacts protein S5. The interaction surface between S4 and S5 is involved in control of translational fidelity.</text>
</comment>
<evidence type="ECO:0000313" key="12">
    <source>
        <dbReference type="Proteomes" id="UP000632377"/>
    </source>
</evidence>
<dbReference type="InterPro" id="IPR005709">
    <property type="entry name" value="Ribosomal_uS4_bac-type"/>
</dbReference>
<dbReference type="InterPro" id="IPR001912">
    <property type="entry name" value="Ribosomal_uS4_N"/>
</dbReference>
<organism evidence="11 12">
    <name type="scientific">Clostridium rhizosphaerae</name>
    <dbReference type="NCBI Taxonomy" id="2803861"/>
    <lineage>
        <taxon>Bacteria</taxon>
        <taxon>Bacillati</taxon>
        <taxon>Bacillota</taxon>
        <taxon>Clostridia</taxon>
        <taxon>Eubacteriales</taxon>
        <taxon>Clostridiaceae</taxon>
        <taxon>Clostridium</taxon>
    </lineage>
</organism>
<evidence type="ECO:0000259" key="10">
    <source>
        <dbReference type="SMART" id="SM01390"/>
    </source>
</evidence>
<dbReference type="HAMAP" id="MF_01306_B">
    <property type="entry name" value="Ribosomal_uS4_B"/>
    <property type="match status" value="1"/>
</dbReference>
<dbReference type="Pfam" id="PF00163">
    <property type="entry name" value="Ribosomal_S4"/>
    <property type="match status" value="1"/>
</dbReference>
<dbReference type="InterPro" id="IPR022801">
    <property type="entry name" value="Ribosomal_uS4"/>
</dbReference>
<comment type="similarity">
    <text evidence="1 7 8">Belongs to the universal ribosomal protein uS4 family.</text>
</comment>
<name>A0ABS1TAN6_9CLOT</name>
<keyword evidence="12" id="KW-1185">Reference proteome</keyword>
<evidence type="ECO:0000256" key="7">
    <source>
        <dbReference type="HAMAP-Rule" id="MF_01306"/>
    </source>
</evidence>
<sequence>MARYLGPRFKVARHLGVNVFNHPKALNRGAKPHRNLSEYGEQLLEKQKLKAYYGVLEKQFRRYVFDALNSKQKSEEFLIQNLERRLDNIVYRLGFASTLRQARQMVVHGHVLVNGSRIDIPSYKVKVGEVLTLREKSRKNEMFTENFICTENVYSYLEKDKNDFSGKLTKLPIKDEIPINLKFSKILEFYSKN</sequence>
<evidence type="ECO:0000256" key="2">
    <source>
        <dbReference type="ARBA" id="ARBA00022730"/>
    </source>
</evidence>
<dbReference type="SMART" id="SM01390">
    <property type="entry name" value="Ribosomal_S4"/>
    <property type="match status" value="1"/>
</dbReference>
<evidence type="ECO:0000256" key="4">
    <source>
        <dbReference type="ARBA" id="ARBA00022980"/>
    </source>
</evidence>
<dbReference type="PANTHER" id="PTHR11831:SF4">
    <property type="entry name" value="SMALL RIBOSOMAL SUBUNIT PROTEIN US4M"/>
    <property type="match status" value="1"/>
</dbReference>
<dbReference type="InterPro" id="IPR018079">
    <property type="entry name" value="Ribosomal_uS4_CS"/>
</dbReference>
<evidence type="ECO:0000256" key="8">
    <source>
        <dbReference type="RuleBase" id="RU003699"/>
    </source>
</evidence>
<dbReference type="Pfam" id="PF01479">
    <property type="entry name" value="S4"/>
    <property type="match status" value="1"/>
</dbReference>
<dbReference type="RefSeq" id="WP_202747986.1">
    <property type="nucleotide sequence ID" value="NZ_JAESWC010000002.1"/>
</dbReference>
<evidence type="ECO:0000256" key="3">
    <source>
        <dbReference type="ARBA" id="ARBA00022884"/>
    </source>
</evidence>
<dbReference type="GO" id="GO:0005840">
    <property type="term" value="C:ribosome"/>
    <property type="evidence" value="ECO:0007669"/>
    <property type="project" value="UniProtKB-KW"/>
</dbReference>
<dbReference type="PROSITE" id="PS50889">
    <property type="entry name" value="S4"/>
    <property type="match status" value="1"/>
</dbReference>
<dbReference type="PANTHER" id="PTHR11831">
    <property type="entry name" value="30S 40S RIBOSOMAL PROTEIN"/>
    <property type="match status" value="1"/>
</dbReference>
<dbReference type="InterPro" id="IPR036986">
    <property type="entry name" value="S4_RNA-bd_sf"/>
</dbReference>
<proteinExistence type="inferred from homology"/>
<evidence type="ECO:0000259" key="9">
    <source>
        <dbReference type="SMART" id="SM00363"/>
    </source>
</evidence>
<evidence type="ECO:0000256" key="6">
    <source>
        <dbReference type="ARBA" id="ARBA00035254"/>
    </source>
</evidence>
<dbReference type="Gene3D" id="3.10.290.10">
    <property type="entry name" value="RNA-binding S4 domain"/>
    <property type="match status" value="1"/>
</dbReference>
<dbReference type="NCBIfam" id="TIGR01017">
    <property type="entry name" value="rpsD_bact"/>
    <property type="match status" value="1"/>
</dbReference>
<protein>
    <recommendedName>
        <fullName evidence="6 7">Small ribosomal subunit protein uS4</fullName>
    </recommendedName>
</protein>
<gene>
    <name evidence="7 11" type="primary">rpsD</name>
    <name evidence="11" type="ORF">JK636_06415</name>
</gene>
<dbReference type="Gene3D" id="1.10.1050.10">
    <property type="entry name" value="Ribosomal Protein S4 Delta 41, Chain A, domain 1"/>
    <property type="match status" value="1"/>
</dbReference>
<keyword evidence="4 7" id="KW-0689">Ribosomal protein</keyword>
<feature type="domain" description="RNA-binding S4" evidence="9">
    <location>
        <begin position="84"/>
        <end position="149"/>
    </location>
</feature>
<dbReference type="EMBL" id="JAESWC010000002">
    <property type="protein sequence ID" value="MBL4935389.1"/>
    <property type="molecule type" value="Genomic_DNA"/>
</dbReference>
<dbReference type="SMART" id="SM00363">
    <property type="entry name" value="S4"/>
    <property type="match status" value="1"/>
</dbReference>
<evidence type="ECO:0000256" key="1">
    <source>
        <dbReference type="ARBA" id="ARBA00007465"/>
    </source>
</evidence>
<accession>A0ABS1TAN6</accession>